<gene>
    <name evidence="7" type="ORF">LY89DRAFT_682265</name>
</gene>
<keyword evidence="3" id="KW-0812">Transmembrane</keyword>
<keyword evidence="4" id="KW-1133">Transmembrane helix</keyword>
<evidence type="ECO:0000256" key="4">
    <source>
        <dbReference type="ARBA" id="ARBA00022989"/>
    </source>
</evidence>
<comment type="subcellular location">
    <subcellularLocation>
        <location evidence="1">Endomembrane system</location>
        <topology evidence="1">Multi-pass membrane protein</topology>
    </subcellularLocation>
</comment>
<evidence type="ECO:0000313" key="7">
    <source>
        <dbReference type="EMBL" id="KUJ20541.1"/>
    </source>
</evidence>
<organism evidence="7 8">
    <name type="scientific">Mollisia scopiformis</name>
    <name type="common">Conifer needle endophyte fungus</name>
    <name type="synonym">Phialocephala scopiformis</name>
    <dbReference type="NCBI Taxonomy" id="149040"/>
    <lineage>
        <taxon>Eukaryota</taxon>
        <taxon>Fungi</taxon>
        <taxon>Dikarya</taxon>
        <taxon>Ascomycota</taxon>
        <taxon>Pezizomycotina</taxon>
        <taxon>Leotiomycetes</taxon>
        <taxon>Helotiales</taxon>
        <taxon>Mollisiaceae</taxon>
        <taxon>Mollisia</taxon>
    </lineage>
</organism>
<evidence type="ECO:0000256" key="5">
    <source>
        <dbReference type="ARBA" id="ARBA00023136"/>
    </source>
</evidence>
<dbReference type="OrthoDB" id="44756at2759"/>
<feature type="signal peptide" evidence="6">
    <location>
        <begin position="1"/>
        <end position="22"/>
    </location>
</feature>
<name>A0A194XK73_MOLSC</name>
<keyword evidence="8" id="KW-1185">Reference proteome</keyword>
<dbReference type="AlphaFoldDB" id="A0A194XK73"/>
<dbReference type="PANTHER" id="PTHR28144:SF1">
    <property type="entry name" value="ER MEMBRANE PROTEIN COMPLEX SUBUNIT 5"/>
    <property type="match status" value="1"/>
</dbReference>
<protein>
    <submittedName>
        <fullName evidence="7">Uncharacterized protein</fullName>
    </submittedName>
</protein>
<evidence type="ECO:0000256" key="3">
    <source>
        <dbReference type="ARBA" id="ARBA00022692"/>
    </source>
</evidence>
<dbReference type="InParanoid" id="A0A194XK73"/>
<dbReference type="EMBL" id="KQ947409">
    <property type="protein sequence ID" value="KUJ20541.1"/>
    <property type="molecule type" value="Genomic_DNA"/>
</dbReference>
<evidence type="ECO:0000256" key="1">
    <source>
        <dbReference type="ARBA" id="ARBA00004127"/>
    </source>
</evidence>
<dbReference type="InterPro" id="IPR053279">
    <property type="entry name" value="EMC_subunit"/>
</dbReference>
<keyword evidence="6" id="KW-0732">Signal</keyword>
<dbReference type="PANTHER" id="PTHR28144">
    <property type="entry name" value="ER MEMBRANE PROTEIN COMPLEX SUBUNIT 5"/>
    <property type="match status" value="1"/>
</dbReference>
<dbReference type="InterPro" id="IPR018937">
    <property type="entry name" value="MMgT"/>
</dbReference>
<dbReference type="RefSeq" id="XP_018074896.1">
    <property type="nucleotide sequence ID" value="XM_018214473.1"/>
</dbReference>
<feature type="chain" id="PRO_5008268336" evidence="6">
    <location>
        <begin position="23"/>
        <end position="150"/>
    </location>
</feature>
<dbReference type="Proteomes" id="UP000070700">
    <property type="component" value="Unassembled WGS sequence"/>
</dbReference>
<dbReference type="KEGG" id="psco:LY89DRAFT_682265"/>
<dbReference type="GO" id="GO:0034975">
    <property type="term" value="P:protein folding in endoplasmic reticulum"/>
    <property type="evidence" value="ECO:0007669"/>
    <property type="project" value="TreeGrafter"/>
</dbReference>
<proteinExistence type="inferred from homology"/>
<evidence type="ECO:0000256" key="2">
    <source>
        <dbReference type="ARBA" id="ARBA00006109"/>
    </source>
</evidence>
<dbReference type="GeneID" id="28824199"/>
<comment type="similarity">
    <text evidence="2">Belongs to the membrane magnesium transporter (TC 1.A.67) family.</text>
</comment>
<dbReference type="GO" id="GO:0072546">
    <property type="term" value="C:EMC complex"/>
    <property type="evidence" value="ECO:0007669"/>
    <property type="project" value="TreeGrafter"/>
</dbReference>
<reference evidence="7 8" key="1">
    <citation type="submission" date="2015-10" db="EMBL/GenBank/DDBJ databases">
        <title>Full genome of DAOMC 229536 Phialocephala scopiformis, a fungal endophyte of spruce producing the potent anti-insectan compound rugulosin.</title>
        <authorList>
            <consortium name="DOE Joint Genome Institute"/>
            <person name="Walker A.K."/>
            <person name="Frasz S.L."/>
            <person name="Seifert K.A."/>
            <person name="Miller J.D."/>
            <person name="Mondo S.J."/>
            <person name="Labutti K."/>
            <person name="Lipzen A."/>
            <person name="Dockter R."/>
            <person name="Kennedy M."/>
            <person name="Grigoriev I.V."/>
            <person name="Spatafora J.W."/>
        </authorList>
    </citation>
    <scope>NUCLEOTIDE SEQUENCE [LARGE SCALE GENOMIC DNA]</scope>
    <source>
        <strain evidence="7 8">CBS 120377</strain>
    </source>
</reference>
<evidence type="ECO:0000313" key="8">
    <source>
        <dbReference type="Proteomes" id="UP000070700"/>
    </source>
</evidence>
<evidence type="ECO:0000256" key="6">
    <source>
        <dbReference type="SAM" id="SignalP"/>
    </source>
</evidence>
<sequence>MTWISKSVTGLGLLFLAHACYSAYEHSALHSTSTASLSSTAAHTAITSTSSSLPIDISIETLVAVFTVCLGLVLGTPELRPIQWRVWAGQIEREGEAGFTNIDGQVDKDYVGNPFRVLESRPGFVDIRKQRKEFAEWVREGGGIDEAKKS</sequence>
<dbReference type="STRING" id="149040.A0A194XK73"/>
<accession>A0A194XK73</accession>
<keyword evidence="5" id="KW-0472">Membrane</keyword>
<dbReference type="Pfam" id="PF10270">
    <property type="entry name" value="MMgT"/>
    <property type="match status" value="1"/>
</dbReference>